<evidence type="ECO:0000256" key="1">
    <source>
        <dbReference type="ARBA" id="ARBA00022603"/>
    </source>
</evidence>
<keyword evidence="3" id="KW-0949">S-adenosyl-L-methionine</keyword>
<dbReference type="CDD" id="cd02440">
    <property type="entry name" value="AdoMet_MTases"/>
    <property type="match status" value="1"/>
</dbReference>
<sequence length="220" mass="24182">MGTRTRNVQDSKAWYNALSRYYDVIVDPFQGRLRRCGIDFLNVSPDDHVLDIGCGTGRGLGTLQNAVGSDGTVVGIDIAEQMCRITTERLDDDSRSAVICGDALALPFDSNSFDAVLVSFTLELFEEDHQMAVLDEIQRVLAPGGRLCVIAPSTASDLISPLYERFNDVFPTLVDSRPLDVSGVLSRADFEILRVQIEWVLVVPVELVFGRCNPSTGDRP</sequence>
<dbReference type="SUPFAM" id="SSF53335">
    <property type="entry name" value="S-adenosyl-L-methionine-dependent methyltransferases"/>
    <property type="match status" value="1"/>
</dbReference>
<keyword evidence="2 5" id="KW-0808">Transferase</keyword>
<evidence type="ECO:0000256" key="3">
    <source>
        <dbReference type="ARBA" id="ARBA00022691"/>
    </source>
</evidence>
<protein>
    <submittedName>
        <fullName evidence="5">Methyltransferase domain-containing protein</fullName>
    </submittedName>
</protein>
<dbReference type="Proteomes" id="UP000281431">
    <property type="component" value="Unassembled WGS sequence"/>
</dbReference>
<comment type="caution">
    <text evidence="5">The sequence shown here is derived from an EMBL/GenBank/DDBJ whole genome shotgun (WGS) entry which is preliminary data.</text>
</comment>
<evidence type="ECO:0000313" key="5">
    <source>
        <dbReference type="EMBL" id="RQH03548.1"/>
    </source>
</evidence>
<evidence type="ECO:0000259" key="4">
    <source>
        <dbReference type="Pfam" id="PF13649"/>
    </source>
</evidence>
<accession>A0A3N6MJG0</accession>
<name>A0A3N6MJG0_NATCH</name>
<reference evidence="5 6" key="1">
    <citation type="submission" date="2018-10" db="EMBL/GenBank/DDBJ databases">
        <title>Natrarchaeobius chitinivorans gen. nov., sp. nov., and Natrarchaeobius haloalkaliphilus sp. nov., alkaliphilic, chitin-utilizing haloarchaea from hypersaline alkaline lakes.</title>
        <authorList>
            <person name="Sorokin D.Y."/>
            <person name="Elcheninov A.G."/>
            <person name="Kostrikina N.A."/>
            <person name="Bale N.J."/>
            <person name="Sinninghe Damste J.S."/>
            <person name="Khijniak T.V."/>
            <person name="Kublanov I.V."/>
            <person name="Toshchakov S.V."/>
        </authorList>
    </citation>
    <scope>NUCLEOTIDE SEQUENCE [LARGE SCALE GENOMIC DNA]</scope>
    <source>
        <strain evidence="5 6">AArcht7</strain>
    </source>
</reference>
<evidence type="ECO:0000313" key="6">
    <source>
        <dbReference type="Proteomes" id="UP000281431"/>
    </source>
</evidence>
<feature type="domain" description="Methyltransferase" evidence="4">
    <location>
        <begin position="49"/>
        <end position="145"/>
    </location>
</feature>
<dbReference type="Gene3D" id="3.40.50.150">
    <property type="entry name" value="Vaccinia Virus protein VP39"/>
    <property type="match status" value="1"/>
</dbReference>
<dbReference type="InterPro" id="IPR029063">
    <property type="entry name" value="SAM-dependent_MTases_sf"/>
</dbReference>
<gene>
    <name evidence="5" type="ORF">EA472_01850</name>
</gene>
<proteinExistence type="predicted"/>
<organism evidence="5 6">
    <name type="scientific">Natrarchaeobius chitinivorans</name>
    <dbReference type="NCBI Taxonomy" id="1679083"/>
    <lineage>
        <taxon>Archaea</taxon>
        <taxon>Methanobacteriati</taxon>
        <taxon>Methanobacteriota</taxon>
        <taxon>Stenosarchaea group</taxon>
        <taxon>Halobacteria</taxon>
        <taxon>Halobacteriales</taxon>
        <taxon>Natrialbaceae</taxon>
        <taxon>Natrarchaeobius</taxon>
    </lineage>
</organism>
<dbReference type="InterPro" id="IPR041698">
    <property type="entry name" value="Methyltransf_25"/>
</dbReference>
<dbReference type="PANTHER" id="PTHR43464">
    <property type="entry name" value="METHYLTRANSFERASE"/>
    <property type="match status" value="1"/>
</dbReference>
<dbReference type="GO" id="GO:0032259">
    <property type="term" value="P:methylation"/>
    <property type="evidence" value="ECO:0007669"/>
    <property type="project" value="UniProtKB-KW"/>
</dbReference>
<evidence type="ECO:0000256" key="2">
    <source>
        <dbReference type="ARBA" id="ARBA00022679"/>
    </source>
</evidence>
<dbReference type="PANTHER" id="PTHR43464:SF19">
    <property type="entry name" value="UBIQUINONE BIOSYNTHESIS O-METHYLTRANSFERASE, MITOCHONDRIAL"/>
    <property type="match status" value="1"/>
</dbReference>
<dbReference type="Pfam" id="PF13649">
    <property type="entry name" value="Methyltransf_25"/>
    <property type="match status" value="1"/>
</dbReference>
<dbReference type="GO" id="GO:0008168">
    <property type="term" value="F:methyltransferase activity"/>
    <property type="evidence" value="ECO:0007669"/>
    <property type="project" value="UniProtKB-KW"/>
</dbReference>
<keyword evidence="6" id="KW-1185">Reference proteome</keyword>
<keyword evidence="1 5" id="KW-0489">Methyltransferase</keyword>
<dbReference type="EMBL" id="REFZ01000001">
    <property type="protein sequence ID" value="RQH03548.1"/>
    <property type="molecule type" value="Genomic_DNA"/>
</dbReference>
<dbReference type="OrthoDB" id="57427at2157"/>
<dbReference type="AlphaFoldDB" id="A0A3N6MJG0"/>